<dbReference type="PANTHER" id="PTHR33932">
    <property type="entry name" value="NA(+)/H(+) ANTIPORTER SUBUNIT B"/>
    <property type="match status" value="1"/>
</dbReference>
<evidence type="ECO:0000256" key="6">
    <source>
        <dbReference type="ARBA" id="ARBA00023136"/>
    </source>
</evidence>
<keyword evidence="10" id="KW-1185">Reference proteome</keyword>
<evidence type="ECO:0000313" key="9">
    <source>
        <dbReference type="EMBL" id="KAA9150311.1"/>
    </source>
</evidence>
<dbReference type="EMBL" id="VMNW02000120">
    <property type="protein sequence ID" value="KAA9150311.1"/>
    <property type="molecule type" value="Genomic_DNA"/>
</dbReference>
<keyword evidence="3" id="KW-1003">Cell membrane</keyword>
<dbReference type="RefSeq" id="WP_144758111.1">
    <property type="nucleotide sequence ID" value="NZ_VMNW02000120.1"/>
</dbReference>
<keyword evidence="6 7" id="KW-0472">Membrane</keyword>
<feature type="transmembrane region" description="Helical" evidence="7">
    <location>
        <begin position="134"/>
        <end position="156"/>
    </location>
</feature>
<accession>A0A5N0UKX4</accession>
<comment type="subcellular location">
    <subcellularLocation>
        <location evidence="1">Cell membrane</location>
        <topology evidence="1">Multi-pass membrane protein</topology>
    </subcellularLocation>
</comment>
<sequence>MTPRQRTVLSAAGLAGVAALFVSVFLRMPAVGSAVHVYRDLAVPAALRQVTPNVVSSVNFDLRALDTLGEETIVAAAVIGALSLLSTGNRPRPQRRRGYVLPPVKLGGYLMLPVALVLGMDIVLHGHLTPGGGFQGGVVLATGWHLLYIAGSPAALAKLRPIDWCEYAEAAGTGLYVVAGVLGLVAGGVFLRNFLPLGAFGSLLSSGLVPVLSILVGVEVAAGLVVLLARFLAQGLDE</sequence>
<feature type="transmembrane region" description="Helical" evidence="7">
    <location>
        <begin position="109"/>
        <end position="128"/>
    </location>
</feature>
<feature type="domain" description="Na+/H+ antiporter MnhB subunit-related protein" evidence="8">
    <location>
        <begin position="109"/>
        <end position="225"/>
    </location>
</feature>
<protein>
    <submittedName>
        <fullName evidence="9">Sodium:proton antiporter</fullName>
    </submittedName>
</protein>
<dbReference type="InterPro" id="IPR050622">
    <property type="entry name" value="CPA3_antiporter_subunitB"/>
</dbReference>
<reference evidence="9" key="1">
    <citation type="submission" date="2019-09" db="EMBL/GenBank/DDBJ databases">
        <authorList>
            <person name="Teo W.F.A."/>
            <person name="Duangmal K."/>
        </authorList>
    </citation>
    <scope>NUCLEOTIDE SEQUENCE [LARGE SCALE GENOMIC DNA]</scope>
    <source>
        <strain evidence="9">K81G1</strain>
    </source>
</reference>
<keyword evidence="5 7" id="KW-1133">Transmembrane helix</keyword>
<organism evidence="9 10">
    <name type="scientific">Amycolatopsis acidicola</name>
    <dbReference type="NCBI Taxonomy" id="2596893"/>
    <lineage>
        <taxon>Bacteria</taxon>
        <taxon>Bacillati</taxon>
        <taxon>Actinomycetota</taxon>
        <taxon>Actinomycetes</taxon>
        <taxon>Pseudonocardiales</taxon>
        <taxon>Pseudonocardiaceae</taxon>
        <taxon>Amycolatopsis</taxon>
    </lineage>
</organism>
<dbReference type="AlphaFoldDB" id="A0A5N0UKX4"/>
<proteinExistence type="inferred from homology"/>
<evidence type="ECO:0000256" key="1">
    <source>
        <dbReference type="ARBA" id="ARBA00004651"/>
    </source>
</evidence>
<evidence type="ECO:0000259" key="8">
    <source>
        <dbReference type="Pfam" id="PF04039"/>
    </source>
</evidence>
<gene>
    <name evidence="9" type="ORF">FPZ12_041450</name>
</gene>
<name>A0A5N0UKX4_9PSEU</name>
<dbReference type="Proteomes" id="UP000319769">
    <property type="component" value="Unassembled WGS sequence"/>
</dbReference>
<dbReference type="Pfam" id="PF04039">
    <property type="entry name" value="MnhB"/>
    <property type="match status" value="1"/>
</dbReference>
<keyword evidence="4 7" id="KW-0812">Transmembrane</keyword>
<dbReference type="OrthoDB" id="3476978at2"/>
<comment type="caution">
    <text evidence="9">The sequence shown here is derived from an EMBL/GenBank/DDBJ whole genome shotgun (WGS) entry which is preliminary data.</text>
</comment>
<feature type="transmembrane region" description="Helical" evidence="7">
    <location>
        <begin position="211"/>
        <end position="233"/>
    </location>
</feature>
<dbReference type="InterPro" id="IPR007182">
    <property type="entry name" value="MnhB"/>
</dbReference>
<evidence type="ECO:0000256" key="3">
    <source>
        <dbReference type="ARBA" id="ARBA00022475"/>
    </source>
</evidence>
<dbReference type="GO" id="GO:0005886">
    <property type="term" value="C:plasma membrane"/>
    <property type="evidence" value="ECO:0007669"/>
    <property type="project" value="UniProtKB-SubCell"/>
</dbReference>
<feature type="transmembrane region" description="Helical" evidence="7">
    <location>
        <begin position="72"/>
        <end position="88"/>
    </location>
</feature>
<evidence type="ECO:0000313" key="10">
    <source>
        <dbReference type="Proteomes" id="UP000319769"/>
    </source>
</evidence>
<evidence type="ECO:0000256" key="7">
    <source>
        <dbReference type="SAM" id="Phobius"/>
    </source>
</evidence>
<feature type="transmembrane region" description="Helical" evidence="7">
    <location>
        <begin position="168"/>
        <end position="191"/>
    </location>
</feature>
<evidence type="ECO:0000256" key="2">
    <source>
        <dbReference type="ARBA" id="ARBA00009425"/>
    </source>
</evidence>
<evidence type="ECO:0000256" key="5">
    <source>
        <dbReference type="ARBA" id="ARBA00022989"/>
    </source>
</evidence>
<dbReference type="PANTHER" id="PTHR33932:SF4">
    <property type="entry name" value="NA(+)_H(+) ANTIPORTER SUBUNIT B"/>
    <property type="match status" value="1"/>
</dbReference>
<comment type="similarity">
    <text evidence="2">Belongs to the CPA3 antiporters (TC 2.A.63) subunit B family.</text>
</comment>
<evidence type="ECO:0000256" key="4">
    <source>
        <dbReference type="ARBA" id="ARBA00022692"/>
    </source>
</evidence>